<organism evidence="1 2">
    <name type="scientific">Shuttleworthella satelles DSM 14600</name>
    <dbReference type="NCBI Taxonomy" id="626523"/>
    <lineage>
        <taxon>Bacteria</taxon>
        <taxon>Bacillati</taxon>
        <taxon>Bacillota</taxon>
        <taxon>Clostridia</taxon>
        <taxon>Lachnospirales</taxon>
        <taxon>Lachnospiraceae</taxon>
        <taxon>Shuttleworthella</taxon>
    </lineage>
</organism>
<reference evidence="1" key="1">
    <citation type="submission" date="2009-04" db="EMBL/GenBank/DDBJ databases">
        <authorList>
            <person name="Weinstock G."/>
            <person name="Sodergren E."/>
            <person name="Clifton S."/>
            <person name="Fulton L."/>
            <person name="Fulton B."/>
            <person name="Courtney L."/>
            <person name="Fronick C."/>
            <person name="Harrison M."/>
            <person name="Strong C."/>
            <person name="Farmer C."/>
            <person name="Delahaunty K."/>
            <person name="Markovic C."/>
            <person name="Hall O."/>
            <person name="Minx P."/>
            <person name="Tomlinson C."/>
            <person name="Mitreva M."/>
            <person name="Nelson J."/>
            <person name="Hou S."/>
            <person name="Wollam A."/>
            <person name="Pepin K.H."/>
            <person name="Johnson M."/>
            <person name="Bhonagiri V."/>
            <person name="Nash W.E."/>
            <person name="Warren W."/>
            <person name="Chinwalla A."/>
            <person name="Mardis E.R."/>
            <person name="Wilson R.K."/>
        </authorList>
    </citation>
    <scope>NUCLEOTIDE SEQUENCE [LARGE SCALE GENOMIC DNA]</scope>
    <source>
        <strain evidence="1">DSM 14600</strain>
    </source>
</reference>
<dbReference type="HOGENOM" id="CLU_171839_0_0_9"/>
<dbReference type="Pfam" id="PF13783">
    <property type="entry name" value="DUF4177"/>
    <property type="match status" value="1"/>
</dbReference>
<dbReference type="EMBL" id="ACIP02000002">
    <property type="protein sequence ID" value="EEP28245.1"/>
    <property type="molecule type" value="Genomic_DNA"/>
</dbReference>
<accession>C4GAV2</accession>
<dbReference type="STRING" id="626523.GCWU000342_01053"/>
<evidence type="ECO:0000313" key="2">
    <source>
        <dbReference type="Proteomes" id="UP000003494"/>
    </source>
</evidence>
<dbReference type="eggNOG" id="ENOG50333J5">
    <property type="taxonomic scope" value="Bacteria"/>
</dbReference>
<keyword evidence="2" id="KW-1185">Reference proteome</keyword>
<evidence type="ECO:0008006" key="3">
    <source>
        <dbReference type="Google" id="ProtNLM"/>
    </source>
</evidence>
<dbReference type="Proteomes" id="UP000003494">
    <property type="component" value="Unassembled WGS sequence"/>
</dbReference>
<name>C4GAV2_9FIRM</name>
<proteinExistence type="predicted"/>
<dbReference type="InterPro" id="IPR025234">
    <property type="entry name" value="YjzH-like"/>
</dbReference>
<comment type="caution">
    <text evidence="1">The sequence shown here is derived from an EMBL/GenBank/DDBJ whole genome shotgun (WGS) entry which is preliminary data.</text>
</comment>
<gene>
    <name evidence="1" type="ORF">GCWU000342_01053</name>
</gene>
<evidence type="ECO:0000313" key="1">
    <source>
        <dbReference type="EMBL" id="EEP28245.1"/>
    </source>
</evidence>
<protein>
    <recommendedName>
        <fullName evidence="3">DUF4177 domain-containing protein</fullName>
    </recommendedName>
</protein>
<dbReference type="AlphaFoldDB" id="C4GAV2"/>
<dbReference type="RefSeq" id="WP_006906064.1">
    <property type="nucleotide sequence ID" value="NZ_GG665866.1"/>
</dbReference>
<sequence>MGLFNADMIPGKAAGSKSDKYVVLQVILTEKLIGTGSGISSLSNLQKVINDQAAKGYRLHTITTASSGSKGFLGGDKIQATMVFERLD</sequence>